<dbReference type="PANTHER" id="PTHR46698:SF3">
    <property type="entry name" value="TENECTIN ISOFORM 1-RELATED"/>
    <property type="match status" value="1"/>
</dbReference>
<dbReference type="eggNOG" id="ENOG502RXHC">
    <property type="taxonomic scope" value="Eukaryota"/>
</dbReference>
<dbReference type="InParanoid" id="T1I3Y2"/>
<evidence type="ECO:0000256" key="1">
    <source>
        <dbReference type="ARBA" id="ARBA00004613"/>
    </source>
</evidence>
<dbReference type="Gene3D" id="2.10.70.10">
    <property type="entry name" value="Complement Module, domain 1"/>
    <property type="match status" value="2"/>
</dbReference>
<dbReference type="EnsemblMetazoa" id="RPRC011001-RA">
    <property type="protein sequence ID" value="RPRC011001-PA"/>
    <property type="gene ID" value="RPRC011001"/>
</dbReference>
<dbReference type="AlphaFoldDB" id="T1I3Y2"/>
<keyword evidence="3" id="KW-0732">Signal</keyword>
<keyword evidence="6" id="KW-1185">Reference proteome</keyword>
<dbReference type="InterPro" id="IPR052424">
    <property type="entry name" value="Kielin_Chordin-BMP_Reg"/>
</dbReference>
<reference evidence="5" key="1">
    <citation type="submission" date="2015-05" db="UniProtKB">
        <authorList>
            <consortium name="EnsemblMetazoa"/>
        </authorList>
    </citation>
    <scope>IDENTIFICATION</scope>
</reference>
<comment type="subcellular location">
    <subcellularLocation>
        <location evidence="1">Secreted</location>
    </subcellularLocation>
</comment>
<dbReference type="GO" id="GO:0005576">
    <property type="term" value="C:extracellular region"/>
    <property type="evidence" value="ECO:0007669"/>
    <property type="project" value="UniProtKB-SubCell"/>
</dbReference>
<evidence type="ECO:0000259" key="4">
    <source>
        <dbReference type="PROSITE" id="PS50184"/>
    </source>
</evidence>
<dbReference type="STRING" id="13249.T1I3Y2"/>
<keyword evidence="2" id="KW-0964">Secreted</keyword>
<dbReference type="VEuPathDB" id="VectorBase:RPRC011001"/>
<evidence type="ECO:0000313" key="6">
    <source>
        <dbReference type="Proteomes" id="UP000015103"/>
    </source>
</evidence>
<protein>
    <submittedName>
        <fullName evidence="5">VWFC domain-containing protein</fullName>
    </submittedName>
</protein>
<dbReference type="SUPFAM" id="SSF57603">
    <property type="entry name" value="FnI-like domain"/>
    <property type="match status" value="2"/>
</dbReference>
<dbReference type="EMBL" id="ACPB03018199">
    <property type="status" value="NOT_ANNOTATED_CDS"/>
    <property type="molecule type" value="Genomic_DNA"/>
</dbReference>
<dbReference type="OMA" id="SEPHIPP"/>
<organism evidence="5 6">
    <name type="scientific">Rhodnius prolixus</name>
    <name type="common">Triatomid bug</name>
    <dbReference type="NCBI Taxonomy" id="13249"/>
    <lineage>
        <taxon>Eukaryota</taxon>
        <taxon>Metazoa</taxon>
        <taxon>Ecdysozoa</taxon>
        <taxon>Arthropoda</taxon>
        <taxon>Hexapoda</taxon>
        <taxon>Insecta</taxon>
        <taxon>Pterygota</taxon>
        <taxon>Neoptera</taxon>
        <taxon>Paraneoptera</taxon>
        <taxon>Hemiptera</taxon>
        <taxon>Heteroptera</taxon>
        <taxon>Panheteroptera</taxon>
        <taxon>Cimicomorpha</taxon>
        <taxon>Reduviidae</taxon>
        <taxon>Triatominae</taxon>
        <taxon>Rhodnius</taxon>
    </lineage>
</organism>
<feature type="domain" description="VWFC" evidence="4">
    <location>
        <begin position="358"/>
        <end position="420"/>
    </location>
</feature>
<accession>T1I3Y2</accession>
<dbReference type="SMART" id="SM00214">
    <property type="entry name" value="VWC"/>
    <property type="match status" value="2"/>
</dbReference>
<dbReference type="PROSITE" id="PS50184">
    <property type="entry name" value="VWFC_2"/>
    <property type="match status" value="2"/>
</dbReference>
<evidence type="ECO:0000256" key="3">
    <source>
        <dbReference type="ARBA" id="ARBA00022729"/>
    </source>
</evidence>
<dbReference type="InterPro" id="IPR001007">
    <property type="entry name" value="VWF_dom"/>
</dbReference>
<dbReference type="Proteomes" id="UP000015103">
    <property type="component" value="Unassembled WGS sequence"/>
</dbReference>
<evidence type="ECO:0000256" key="2">
    <source>
        <dbReference type="ARBA" id="ARBA00022525"/>
    </source>
</evidence>
<name>T1I3Y2_RHOPR</name>
<dbReference type="HOGENOM" id="CLU_334093_0_0_1"/>
<proteinExistence type="predicted"/>
<dbReference type="PANTHER" id="PTHR46698">
    <property type="entry name" value="CROSSVEINLESS 2"/>
    <property type="match status" value="1"/>
</dbReference>
<sequence>MSSTTKVPSSTPPSFSNRPSSILSGCEVNGTVYPEGERIEKMENQCEHCYCMKGKIMCDPIVCKVPVNNLCTPVHSNGHCCPTSYNCSSMEDNRHSIAAEEVVNEVSDKGIIEEITWPSNETITEIITSNAEETTTDISKEINETEINTTTAETTEFTTVTTFNDTEERSVVQNEIIEAENLTGDNLNSENVSEVATTAMIVADENTTISTNISNNFTSPVRSIPDVIEAIINRTLEKDIDYEYDYNESSLPPSLPNLKIIPFVAADAVVNEPDDMYSGKSRTSESPIYFDIPLTNRFSPPAETEGGFMPRDPIIDGPFYETKFDEPFTSGNPGILLEHTSETLLPPITEPPKLFEEAKCLSKGRTYHHGEVVSEPNACELCVCYYGDVHCQKPKCTPLNAGCRRVQDVKNACCGRVVCESDIKMNPVKEEVTPSTFLPESLSNLPAITVADVIVTPNPFKDVIRTEPAPDLVHIMKDMIPHLQETVGNIKHDFSVNINNGSVLNVTEPSFTKLINEASTKIPTKSVIKTEEASPNNTKIDEDYEDTFSFSSVLDLLFNGDFESNSTKIKPTTVTSITTSPTEQNKIEHKTVKLSNDINQESTDSNVVINDKKDVNNKMTNNIKKNGEKQNLTANVHLNSANGTMISLDNSIENLRPTTEIIPTITTPKSNVTNNNQSDISLASGTPTGLLKLAGCNIYGRMYRVGRIISELSGPCLECMCTEVGVQ</sequence>
<evidence type="ECO:0000313" key="5">
    <source>
        <dbReference type="EnsemblMetazoa" id="RPRC011001-PA"/>
    </source>
</evidence>
<feature type="domain" description="VWFC" evidence="4">
    <location>
        <begin position="24"/>
        <end position="88"/>
    </location>
</feature>